<evidence type="ECO:0000256" key="5">
    <source>
        <dbReference type="ARBA" id="ARBA00023136"/>
    </source>
</evidence>
<dbReference type="InterPro" id="IPR003838">
    <property type="entry name" value="ABC3_permease_C"/>
</dbReference>
<feature type="transmembrane region" description="Helical" evidence="6">
    <location>
        <begin position="303"/>
        <end position="328"/>
    </location>
</feature>
<dbReference type="PANTHER" id="PTHR30572">
    <property type="entry name" value="MEMBRANE COMPONENT OF TRANSPORTER-RELATED"/>
    <property type="match status" value="1"/>
</dbReference>
<dbReference type="RefSeq" id="WP_257497381.1">
    <property type="nucleotide sequence ID" value="NZ_JANKBI010000001.1"/>
</dbReference>
<keyword evidence="5 6" id="KW-0472">Membrane</keyword>
<accession>A0AB73TAA1</accession>
<dbReference type="InterPro" id="IPR050250">
    <property type="entry name" value="Macrolide_Exporter_MacB"/>
</dbReference>
<organism evidence="8 9">
    <name type="scientific">Murimonas intestini</name>
    <dbReference type="NCBI Taxonomy" id="1337051"/>
    <lineage>
        <taxon>Bacteria</taxon>
        <taxon>Bacillati</taxon>
        <taxon>Bacillota</taxon>
        <taxon>Clostridia</taxon>
        <taxon>Lachnospirales</taxon>
        <taxon>Lachnospiraceae</taxon>
        <taxon>Murimonas</taxon>
    </lineage>
</organism>
<dbReference type="PANTHER" id="PTHR30572:SF9">
    <property type="entry name" value="ABC TRANSPORTER PERMEASE PROTEIN"/>
    <property type="match status" value="1"/>
</dbReference>
<evidence type="ECO:0000259" key="7">
    <source>
        <dbReference type="Pfam" id="PF02687"/>
    </source>
</evidence>
<dbReference type="Proteomes" id="UP000245412">
    <property type="component" value="Unassembled WGS sequence"/>
</dbReference>
<evidence type="ECO:0000313" key="9">
    <source>
        <dbReference type="Proteomes" id="UP000245412"/>
    </source>
</evidence>
<evidence type="ECO:0000256" key="6">
    <source>
        <dbReference type="SAM" id="Phobius"/>
    </source>
</evidence>
<evidence type="ECO:0000256" key="2">
    <source>
        <dbReference type="ARBA" id="ARBA00022475"/>
    </source>
</evidence>
<comment type="subcellular location">
    <subcellularLocation>
        <location evidence="1">Cell membrane</location>
        <topology evidence="1">Multi-pass membrane protein</topology>
    </subcellularLocation>
</comment>
<name>A0AB73TAA1_9FIRM</name>
<evidence type="ECO:0000313" key="8">
    <source>
        <dbReference type="EMBL" id="PWJ79137.1"/>
    </source>
</evidence>
<evidence type="ECO:0000256" key="4">
    <source>
        <dbReference type="ARBA" id="ARBA00022989"/>
    </source>
</evidence>
<dbReference type="GO" id="GO:0005886">
    <property type="term" value="C:plasma membrane"/>
    <property type="evidence" value="ECO:0007669"/>
    <property type="project" value="UniProtKB-SubCell"/>
</dbReference>
<protein>
    <submittedName>
        <fullName evidence="8">FtsX-like permease family protein</fullName>
    </submittedName>
</protein>
<sequence length="432" mass="48234">MNLFTLSMKYLLHKTNRMFLIIFTFLIVNTLIFSMISIYHSANNAISQMAPEEQNYFSISSEYDYDSAVVISEGSTISMLTAPFPITQEVLEKIRETEYIEEYAYQYQVITPAVSDLNGTPLKMVSPEGTKDIEDSSWFSYVRGVSDSKLLYDDTITLREGEHIESSSRLSALISTEYADLNHLSVGDKLRLTAEGSSVDDAVAPDSADVTIIGLFEPKFLNSGDKVQPYELASNDIFIDFHTASVLDPYDFGMTYAKFYVSGSGVRSDVIKSVKNLEINWDHYSLIDGFNETVVDSDSIKKIAGLFLLLTGFTILISLFVITMILILQARERISEVGIFLSLGVSKRRIMLQHFVEILLPALLSLLLSPFISSFILKAQDYIQIGANSLQPQVSVIAAVLLINLCLIITATYVSCFQLLNMKPGDIFVKLS</sequence>
<keyword evidence="2" id="KW-1003">Cell membrane</keyword>
<dbReference type="EMBL" id="QGGY01000001">
    <property type="protein sequence ID" value="PWJ79137.1"/>
    <property type="molecule type" value="Genomic_DNA"/>
</dbReference>
<dbReference type="AlphaFoldDB" id="A0AB73TAA1"/>
<evidence type="ECO:0000256" key="3">
    <source>
        <dbReference type="ARBA" id="ARBA00022692"/>
    </source>
</evidence>
<feature type="transmembrane region" description="Helical" evidence="6">
    <location>
        <begin position="396"/>
        <end position="420"/>
    </location>
</feature>
<comment type="caution">
    <text evidence="8">The sequence shown here is derived from an EMBL/GenBank/DDBJ whole genome shotgun (WGS) entry which is preliminary data.</text>
</comment>
<keyword evidence="4 6" id="KW-1133">Transmembrane helix</keyword>
<reference evidence="8 9" key="1">
    <citation type="submission" date="2018-05" db="EMBL/GenBank/DDBJ databases">
        <authorList>
            <person name="Goeker M."/>
            <person name="Huntemann M."/>
            <person name="Clum A."/>
            <person name="Pillay M."/>
            <person name="Palaniappan K."/>
            <person name="Varghese N."/>
            <person name="Mikhailova N."/>
            <person name="Stamatis D."/>
            <person name="Reddy T."/>
            <person name="Daum C."/>
            <person name="Shapiro N."/>
            <person name="Ivanova N."/>
            <person name="Kyrpides N."/>
            <person name="Woyke T."/>
        </authorList>
    </citation>
    <scope>NUCLEOTIDE SEQUENCE [LARGE SCALE GENOMIC DNA]</scope>
    <source>
        <strain evidence="8 9">DSM 26524</strain>
    </source>
</reference>
<gene>
    <name evidence="8" type="ORF">C7383_101514</name>
</gene>
<dbReference type="Pfam" id="PF02687">
    <property type="entry name" value="FtsX"/>
    <property type="match status" value="1"/>
</dbReference>
<keyword evidence="9" id="KW-1185">Reference proteome</keyword>
<evidence type="ECO:0000256" key="1">
    <source>
        <dbReference type="ARBA" id="ARBA00004651"/>
    </source>
</evidence>
<feature type="transmembrane region" description="Helical" evidence="6">
    <location>
        <begin position="355"/>
        <end position="376"/>
    </location>
</feature>
<feature type="domain" description="ABC3 transporter permease C-terminal" evidence="7">
    <location>
        <begin position="310"/>
        <end position="412"/>
    </location>
</feature>
<dbReference type="GO" id="GO:0022857">
    <property type="term" value="F:transmembrane transporter activity"/>
    <property type="evidence" value="ECO:0007669"/>
    <property type="project" value="TreeGrafter"/>
</dbReference>
<keyword evidence="3 6" id="KW-0812">Transmembrane</keyword>
<proteinExistence type="predicted"/>
<feature type="transmembrane region" description="Helical" evidence="6">
    <location>
        <begin position="20"/>
        <end position="39"/>
    </location>
</feature>